<evidence type="ECO:0000313" key="9">
    <source>
        <dbReference type="Proteomes" id="UP000654075"/>
    </source>
</evidence>
<dbReference type="InterPro" id="IPR036400">
    <property type="entry name" value="Cyt_B5-like_heme/steroid_sf"/>
</dbReference>
<dbReference type="AlphaFoldDB" id="A0A813DBH4"/>
<evidence type="ECO:0000256" key="1">
    <source>
        <dbReference type="ARBA" id="ARBA00022617"/>
    </source>
</evidence>
<dbReference type="EMBL" id="CAJNNV010002301">
    <property type="protein sequence ID" value="CAE8586961.1"/>
    <property type="molecule type" value="Genomic_DNA"/>
</dbReference>
<keyword evidence="1" id="KW-0349">Heme</keyword>
<dbReference type="GO" id="GO:0020037">
    <property type="term" value="F:heme binding"/>
    <property type="evidence" value="ECO:0007669"/>
    <property type="project" value="TreeGrafter"/>
</dbReference>
<dbReference type="EMBL" id="CAJNNW010025787">
    <property type="protein sequence ID" value="CAE8679687.1"/>
    <property type="molecule type" value="Genomic_DNA"/>
</dbReference>
<protein>
    <recommendedName>
        <fullName evidence="5">Cytochrome b5 heme-binding domain-containing protein</fullName>
    </recommendedName>
</protein>
<reference evidence="6" key="1">
    <citation type="submission" date="2021-02" db="EMBL/GenBank/DDBJ databases">
        <authorList>
            <person name="Dougan E. K."/>
            <person name="Rhodes N."/>
            <person name="Thang M."/>
            <person name="Chan C."/>
        </authorList>
    </citation>
    <scope>NUCLEOTIDE SEQUENCE</scope>
</reference>
<evidence type="ECO:0000256" key="3">
    <source>
        <dbReference type="ARBA" id="ARBA00023004"/>
    </source>
</evidence>
<evidence type="ECO:0000313" key="8">
    <source>
        <dbReference type="EMBL" id="CAE8679687.1"/>
    </source>
</evidence>
<evidence type="ECO:0000256" key="4">
    <source>
        <dbReference type="ARBA" id="ARBA00038168"/>
    </source>
</evidence>
<dbReference type="InterPro" id="IPR050668">
    <property type="entry name" value="Cytochrome_b5"/>
</dbReference>
<dbReference type="InterPro" id="IPR001199">
    <property type="entry name" value="Cyt_B5-like_heme/steroid-bd"/>
</dbReference>
<dbReference type="PANTHER" id="PTHR19359">
    <property type="entry name" value="CYTOCHROME B5"/>
    <property type="match status" value="1"/>
</dbReference>
<evidence type="ECO:0000313" key="6">
    <source>
        <dbReference type="EMBL" id="CAE8585240.1"/>
    </source>
</evidence>
<dbReference type="SMART" id="SM01117">
    <property type="entry name" value="Cyt-b5"/>
    <property type="match status" value="1"/>
</dbReference>
<dbReference type="OMA" id="AETHDKH"/>
<proteinExistence type="inferred from homology"/>
<sequence length="149" mass="17097">MALAHKDDRSQQQMPSRRRQADVAWSMEQVVEHATIDDGWIVVNDFVYDITNFVKHHPGWYFGGQTSTIVAITRNLGKDCTEEFTEIHSKNAWQQLNSYKIGYLLKETELQQKQSQAGIVNLLVWPRILEFLRIRSLSSSSAGEVACSR</sequence>
<name>A0A813DBH4_POLGL</name>
<feature type="domain" description="Cytochrome b5 heme-binding" evidence="5">
    <location>
        <begin position="22"/>
        <end position="105"/>
    </location>
</feature>
<keyword evidence="3" id="KW-0408">Iron</keyword>
<dbReference type="Pfam" id="PF00173">
    <property type="entry name" value="Cyt-b5"/>
    <property type="match status" value="1"/>
</dbReference>
<dbReference type="PROSITE" id="PS50255">
    <property type="entry name" value="CYTOCHROME_B5_2"/>
    <property type="match status" value="1"/>
</dbReference>
<dbReference type="Gene3D" id="3.10.120.10">
    <property type="entry name" value="Cytochrome b5-like heme/steroid binding domain"/>
    <property type="match status" value="1"/>
</dbReference>
<evidence type="ECO:0000313" key="7">
    <source>
        <dbReference type="EMBL" id="CAE8586961.1"/>
    </source>
</evidence>
<dbReference type="SUPFAM" id="SSF55856">
    <property type="entry name" value="Cytochrome b5-like heme/steroid binding domain"/>
    <property type="match status" value="1"/>
</dbReference>
<keyword evidence="2" id="KW-0479">Metal-binding</keyword>
<comment type="caution">
    <text evidence="6">The sequence shown here is derived from an EMBL/GenBank/DDBJ whole genome shotgun (WGS) entry which is preliminary data.</text>
</comment>
<dbReference type="Proteomes" id="UP000626109">
    <property type="component" value="Unassembled WGS sequence"/>
</dbReference>
<dbReference type="EMBL" id="CAJNNV010001525">
    <property type="protein sequence ID" value="CAE8585240.1"/>
    <property type="molecule type" value="Genomic_DNA"/>
</dbReference>
<dbReference type="Proteomes" id="UP000654075">
    <property type="component" value="Unassembled WGS sequence"/>
</dbReference>
<dbReference type="GO" id="GO:0016020">
    <property type="term" value="C:membrane"/>
    <property type="evidence" value="ECO:0007669"/>
    <property type="project" value="TreeGrafter"/>
</dbReference>
<evidence type="ECO:0000259" key="5">
    <source>
        <dbReference type="PROSITE" id="PS50255"/>
    </source>
</evidence>
<dbReference type="GO" id="GO:0046872">
    <property type="term" value="F:metal ion binding"/>
    <property type="evidence" value="ECO:0007669"/>
    <property type="project" value="UniProtKB-KW"/>
</dbReference>
<comment type="similarity">
    <text evidence="4">Belongs to the cytochrome b5 family.</text>
</comment>
<gene>
    <name evidence="6" type="ORF">PGLA1383_LOCUS4151</name>
    <name evidence="7" type="ORF">PGLA1383_LOCUS5806</name>
    <name evidence="8" type="ORF">PGLA2088_LOCUS21491</name>
</gene>
<dbReference type="OrthoDB" id="260519at2759"/>
<keyword evidence="9" id="KW-1185">Reference proteome</keyword>
<accession>A0A813DBH4</accession>
<evidence type="ECO:0000256" key="2">
    <source>
        <dbReference type="ARBA" id="ARBA00022723"/>
    </source>
</evidence>
<organism evidence="6 9">
    <name type="scientific">Polarella glacialis</name>
    <name type="common">Dinoflagellate</name>
    <dbReference type="NCBI Taxonomy" id="89957"/>
    <lineage>
        <taxon>Eukaryota</taxon>
        <taxon>Sar</taxon>
        <taxon>Alveolata</taxon>
        <taxon>Dinophyceae</taxon>
        <taxon>Suessiales</taxon>
        <taxon>Suessiaceae</taxon>
        <taxon>Polarella</taxon>
    </lineage>
</organism>